<dbReference type="PROSITE" id="PS01124">
    <property type="entry name" value="HTH_ARAC_FAMILY_2"/>
    <property type="match status" value="1"/>
</dbReference>
<comment type="caution">
    <text evidence="3">The sequence shown here is derived from an EMBL/GenBank/DDBJ whole genome shotgun (WGS) entry which is preliminary data.</text>
</comment>
<gene>
    <name evidence="3" type="ORF">GCM10022250_23690</name>
</gene>
<dbReference type="Pfam" id="PF12833">
    <property type="entry name" value="HTH_18"/>
    <property type="match status" value="1"/>
</dbReference>
<dbReference type="RefSeq" id="WP_229356083.1">
    <property type="nucleotide sequence ID" value="NZ_BAABAO010000008.1"/>
</dbReference>
<feature type="domain" description="HTH araC/xylS-type" evidence="2">
    <location>
        <begin position="201"/>
        <end position="290"/>
    </location>
</feature>
<keyword evidence="1" id="KW-0238">DNA-binding</keyword>
<name>A0ABP7Y6V4_9FLAO</name>
<evidence type="ECO:0000313" key="3">
    <source>
        <dbReference type="EMBL" id="GAA4131639.1"/>
    </source>
</evidence>
<dbReference type="InterPro" id="IPR037923">
    <property type="entry name" value="HTH-like"/>
</dbReference>
<protein>
    <submittedName>
        <fullName evidence="3">Helix-turn-helix domain-containing protein</fullName>
    </submittedName>
</protein>
<keyword evidence="4" id="KW-1185">Reference proteome</keyword>
<dbReference type="PANTHER" id="PTHR43280">
    <property type="entry name" value="ARAC-FAMILY TRANSCRIPTIONAL REGULATOR"/>
    <property type="match status" value="1"/>
</dbReference>
<evidence type="ECO:0000259" key="2">
    <source>
        <dbReference type="PROSITE" id="PS01124"/>
    </source>
</evidence>
<evidence type="ECO:0000256" key="1">
    <source>
        <dbReference type="ARBA" id="ARBA00023125"/>
    </source>
</evidence>
<reference evidence="4" key="1">
    <citation type="journal article" date="2019" name="Int. J. Syst. Evol. Microbiol.">
        <title>The Global Catalogue of Microorganisms (GCM) 10K type strain sequencing project: providing services to taxonomists for standard genome sequencing and annotation.</title>
        <authorList>
            <consortium name="The Broad Institute Genomics Platform"/>
            <consortium name="The Broad Institute Genome Sequencing Center for Infectious Disease"/>
            <person name="Wu L."/>
            <person name="Ma J."/>
        </authorList>
    </citation>
    <scope>NUCLEOTIDE SEQUENCE [LARGE SCALE GENOMIC DNA]</scope>
    <source>
        <strain evidence="4">JCM 17386</strain>
    </source>
</reference>
<dbReference type="Proteomes" id="UP001501333">
    <property type="component" value="Unassembled WGS sequence"/>
</dbReference>
<proteinExistence type="predicted"/>
<dbReference type="EMBL" id="BAABAO010000008">
    <property type="protein sequence ID" value="GAA4131639.1"/>
    <property type="molecule type" value="Genomic_DNA"/>
</dbReference>
<dbReference type="InterPro" id="IPR018060">
    <property type="entry name" value="HTH_AraC"/>
</dbReference>
<sequence>MAKSSRVQNYSLWDILHILGEEISTGAEFHIHFNKELIVESPFPYPFQSTNTGILLMISGKMKVQVNFETFIISPNDILIISPHSIINFLEVIEPVQNIGIVFTEEFALRNILNYQDVRLLRFLELQDTPVLSLSESGFLNVFGLLKKMHKFNAGEDEFTYYKDEKIFHYFNLVALEIMDIYRDQASKVNLRTNRKKEIIKDFLSLLSIHVRDKRNVQFYADKLFITPGHLSKLLKEVSGNTSRGVIEEAVVMEARNMLVDSSLSLAEIAEKLNFSVLKLVVKLYKKYMV</sequence>
<dbReference type="SUPFAM" id="SSF51215">
    <property type="entry name" value="Regulatory protein AraC"/>
    <property type="match status" value="1"/>
</dbReference>
<accession>A0ABP7Y6V4</accession>
<dbReference type="PANTHER" id="PTHR43280:SF32">
    <property type="entry name" value="TRANSCRIPTIONAL REGULATORY PROTEIN"/>
    <property type="match status" value="1"/>
</dbReference>
<dbReference type="Gene3D" id="1.10.10.60">
    <property type="entry name" value="Homeodomain-like"/>
    <property type="match status" value="1"/>
</dbReference>
<evidence type="ECO:0000313" key="4">
    <source>
        <dbReference type="Proteomes" id="UP001501333"/>
    </source>
</evidence>
<organism evidence="3 4">
    <name type="scientific">Flavobacterium chungbukense</name>
    <dbReference type="NCBI Taxonomy" id="877464"/>
    <lineage>
        <taxon>Bacteria</taxon>
        <taxon>Pseudomonadati</taxon>
        <taxon>Bacteroidota</taxon>
        <taxon>Flavobacteriia</taxon>
        <taxon>Flavobacteriales</taxon>
        <taxon>Flavobacteriaceae</taxon>
        <taxon>Flavobacterium</taxon>
    </lineage>
</organism>